<keyword evidence="4" id="KW-1185">Reference proteome</keyword>
<dbReference type="InterPro" id="IPR057279">
    <property type="entry name" value="MGAT4"/>
</dbReference>
<sequence>MIIRKHRLLQAIFSLILVGIGLPILFNVLINRTTYNQTTPYSSDQSRVPILLYAPPDVNKIDIEKYNHKTMSNWTELINARDNFIRSVGSSSLEDQIAYGFADLTNRLKFAEVGAIERRQEIHQLMKEIRNLWTLIKKRNDVYSDTITNQTNVKISNDTSETQEANYLTTSNEYLSLPSIFSLMSHVHLSINGSINPSFRIALNSNKVVRFVFGIPTVKRPVESYLIETLQNLIQNLSSEEQQQACFVVLIAETDMEFVQKTADEIVLKFPNQVKMGLIEIISPPAEYYPDMNKLKATLGDSMERVQWRSKQNLDYAYLMMYCQQKGIYYVQLEDDIITKPSYLVKMHSFAIKHTLNNADWVILDFCSLGFIGKMFKTTDLSKLILFFVMFYNDKPVDWLLDNFVDTKICSFDFDKRMCKKAKQKIWILHKPSLFQHIGTHSSLKGKIQKLRDIGFGKNLLHNRKSLDKILKKFKE</sequence>
<dbReference type="GO" id="GO:0006487">
    <property type="term" value="P:protein N-linked glycosylation"/>
    <property type="evidence" value="ECO:0007669"/>
    <property type="project" value="TreeGrafter"/>
</dbReference>
<reference evidence="3" key="1">
    <citation type="submission" date="2022-12" db="EMBL/GenBank/DDBJ databases">
        <title>Genome assemblies of Blomia tropicalis.</title>
        <authorList>
            <person name="Cui Y."/>
        </authorList>
    </citation>
    <scope>NUCLEOTIDE SEQUENCE</scope>
    <source>
        <tissue evidence="3">Adult mites</tissue>
    </source>
</reference>
<organism evidence="3 4">
    <name type="scientific">Blomia tropicalis</name>
    <name type="common">Mite</name>
    <dbReference type="NCBI Taxonomy" id="40697"/>
    <lineage>
        <taxon>Eukaryota</taxon>
        <taxon>Metazoa</taxon>
        <taxon>Ecdysozoa</taxon>
        <taxon>Arthropoda</taxon>
        <taxon>Chelicerata</taxon>
        <taxon>Arachnida</taxon>
        <taxon>Acari</taxon>
        <taxon>Acariformes</taxon>
        <taxon>Sarcoptiformes</taxon>
        <taxon>Astigmata</taxon>
        <taxon>Glycyphagoidea</taxon>
        <taxon>Echimyopodidae</taxon>
        <taxon>Blomia</taxon>
    </lineage>
</organism>
<dbReference type="PANTHER" id="PTHR12062">
    <property type="entry name" value="N-ACETYLGLUCOSAMINYLTRANSFERASE VI"/>
    <property type="match status" value="1"/>
</dbReference>
<comment type="caution">
    <text evidence="3">The sequence shown here is derived from an EMBL/GenBank/DDBJ whole genome shotgun (WGS) entry which is preliminary data.</text>
</comment>
<dbReference type="EMBL" id="JAPWDV010000001">
    <property type="protein sequence ID" value="KAJ6224392.1"/>
    <property type="molecule type" value="Genomic_DNA"/>
</dbReference>
<dbReference type="GO" id="GO:0005793">
    <property type="term" value="C:endoplasmic reticulum-Golgi intermediate compartment"/>
    <property type="evidence" value="ECO:0007669"/>
    <property type="project" value="TreeGrafter"/>
</dbReference>
<keyword evidence="1" id="KW-1133">Transmembrane helix</keyword>
<keyword evidence="1" id="KW-0812">Transmembrane</keyword>
<dbReference type="PANTHER" id="PTHR12062:SF9">
    <property type="entry name" value="ALPHA-1,3-MANNOSYL-GLYCOPROTEIN 4-BETA-N-ACETYLGLUCOSAMINYLTRANSFERASE A, ISOFORM A"/>
    <property type="match status" value="1"/>
</dbReference>
<keyword evidence="1" id="KW-0472">Membrane</keyword>
<name>A0A9Q0MEX6_BLOTA</name>
<dbReference type="AlphaFoldDB" id="A0A9Q0MEX6"/>
<feature type="transmembrane region" description="Helical" evidence="1">
    <location>
        <begin position="12"/>
        <end position="30"/>
    </location>
</feature>
<dbReference type="InterPro" id="IPR006759">
    <property type="entry name" value="Glyco_transf_54"/>
</dbReference>
<evidence type="ECO:0000313" key="3">
    <source>
        <dbReference type="EMBL" id="KAJ6224392.1"/>
    </source>
</evidence>
<accession>A0A9Q0MEX6</accession>
<proteinExistence type="predicted"/>
<feature type="domain" description="MGAT4 conserved region" evidence="2">
    <location>
        <begin position="179"/>
        <end position="455"/>
    </location>
</feature>
<dbReference type="GO" id="GO:0008375">
    <property type="term" value="F:acetylglucosaminyltransferase activity"/>
    <property type="evidence" value="ECO:0007669"/>
    <property type="project" value="TreeGrafter"/>
</dbReference>
<dbReference type="GO" id="GO:0005783">
    <property type="term" value="C:endoplasmic reticulum"/>
    <property type="evidence" value="ECO:0007669"/>
    <property type="project" value="TreeGrafter"/>
</dbReference>
<evidence type="ECO:0000259" key="2">
    <source>
        <dbReference type="Pfam" id="PF04666"/>
    </source>
</evidence>
<dbReference type="Proteomes" id="UP001142055">
    <property type="component" value="Chromosome 1"/>
</dbReference>
<protein>
    <recommendedName>
        <fullName evidence="2">MGAT4 conserved region domain-containing protein</fullName>
    </recommendedName>
</protein>
<evidence type="ECO:0000256" key="1">
    <source>
        <dbReference type="SAM" id="Phobius"/>
    </source>
</evidence>
<dbReference type="GO" id="GO:0005795">
    <property type="term" value="C:Golgi stack"/>
    <property type="evidence" value="ECO:0007669"/>
    <property type="project" value="TreeGrafter"/>
</dbReference>
<dbReference type="Pfam" id="PF04666">
    <property type="entry name" value="MGAT4_cons"/>
    <property type="match status" value="1"/>
</dbReference>
<gene>
    <name evidence="3" type="ORF">RDWZM_002937</name>
</gene>
<evidence type="ECO:0000313" key="4">
    <source>
        <dbReference type="Proteomes" id="UP001142055"/>
    </source>
</evidence>